<sequence length="86" mass="8990">MPGDTSLASFSVSHDDATIVPMVQAALAVNPAIRVNLTSWSAPARGRPGQLSKHPDQLGVLVRGARCSPGALDAGQTRVLSRTTRE</sequence>
<keyword evidence="2" id="KW-1185">Reference proteome</keyword>
<accession>A0ABP5T6P5</accession>
<evidence type="ECO:0000313" key="1">
    <source>
        <dbReference type="EMBL" id="GAA2345297.1"/>
    </source>
</evidence>
<gene>
    <name evidence="1" type="ORF">GCM10010170_031400</name>
</gene>
<dbReference type="EMBL" id="BAAARV010000024">
    <property type="protein sequence ID" value="GAA2345297.1"/>
    <property type="molecule type" value="Genomic_DNA"/>
</dbReference>
<reference evidence="2" key="1">
    <citation type="journal article" date="2019" name="Int. J. Syst. Evol. Microbiol.">
        <title>The Global Catalogue of Microorganisms (GCM) 10K type strain sequencing project: providing services to taxonomists for standard genome sequencing and annotation.</title>
        <authorList>
            <consortium name="The Broad Institute Genomics Platform"/>
            <consortium name="The Broad Institute Genome Sequencing Center for Infectious Disease"/>
            <person name="Wu L."/>
            <person name="Ma J."/>
        </authorList>
    </citation>
    <scope>NUCLEOTIDE SEQUENCE [LARGE SCALE GENOMIC DNA]</scope>
    <source>
        <strain evidence="2">JCM 3272</strain>
    </source>
</reference>
<protein>
    <submittedName>
        <fullName evidence="1">Uncharacterized protein</fullName>
    </submittedName>
</protein>
<evidence type="ECO:0000313" key="2">
    <source>
        <dbReference type="Proteomes" id="UP001501444"/>
    </source>
</evidence>
<dbReference type="Gene3D" id="3.20.20.80">
    <property type="entry name" value="Glycosidases"/>
    <property type="match status" value="1"/>
</dbReference>
<name>A0ABP5T6P5_9ACTN</name>
<dbReference type="Proteomes" id="UP001501444">
    <property type="component" value="Unassembled WGS sequence"/>
</dbReference>
<proteinExistence type="predicted"/>
<organism evidence="1 2">
    <name type="scientific">Dactylosporangium salmoneum</name>
    <dbReference type="NCBI Taxonomy" id="53361"/>
    <lineage>
        <taxon>Bacteria</taxon>
        <taxon>Bacillati</taxon>
        <taxon>Actinomycetota</taxon>
        <taxon>Actinomycetes</taxon>
        <taxon>Micromonosporales</taxon>
        <taxon>Micromonosporaceae</taxon>
        <taxon>Dactylosporangium</taxon>
    </lineage>
</organism>
<comment type="caution">
    <text evidence="1">The sequence shown here is derived from an EMBL/GenBank/DDBJ whole genome shotgun (WGS) entry which is preliminary data.</text>
</comment>